<dbReference type="AlphaFoldDB" id="A0A2G5B957"/>
<keyword evidence="2" id="KW-1185">Reference proteome</keyword>
<proteinExistence type="predicted"/>
<reference evidence="1 2" key="1">
    <citation type="journal article" date="2015" name="Genome Biol. Evol.">
        <title>Phylogenomic analyses indicate that early fungi evolved digesting cell walls of algal ancestors of land plants.</title>
        <authorList>
            <person name="Chang Y."/>
            <person name="Wang S."/>
            <person name="Sekimoto S."/>
            <person name="Aerts A.L."/>
            <person name="Choi C."/>
            <person name="Clum A."/>
            <person name="LaButti K.M."/>
            <person name="Lindquist E.A."/>
            <person name="Yee Ngan C."/>
            <person name="Ohm R.A."/>
            <person name="Salamov A.A."/>
            <person name="Grigoriev I.V."/>
            <person name="Spatafora J.W."/>
            <person name="Berbee M.L."/>
        </authorList>
    </citation>
    <scope>NUCLEOTIDE SEQUENCE [LARGE SCALE GENOMIC DNA]</scope>
    <source>
        <strain evidence="1 2">NRRL 1564</strain>
    </source>
</reference>
<dbReference type="OrthoDB" id="5528009at2759"/>
<organism evidence="1 2">
    <name type="scientific">Coemansia reversa (strain ATCC 12441 / NRRL 1564)</name>
    <dbReference type="NCBI Taxonomy" id="763665"/>
    <lineage>
        <taxon>Eukaryota</taxon>
        <taxon>Fungi</taxon>
        <taxon>Fungi incertae sedis</taxon>
        <taxon>Zoopagomycota</taxon>
        <taxon>Kickxellomycotina</taxon>
        <taxon>Kickxellomycetes</taxon>
        <taxon>Kickxellales</taxon>
        <taxon>Kickxellaceae</taxon>
        <taxon>Coemansia</taxon>
    </lineage>
</organism>
<name>A0A2G5B957_COERN</name>
<evidence type="ECO:0000313" key="2">
    <source>
        <dbReference type="Proteomes" id="UP000242474"/>
    </source>
</evidence>
<accession>A0A2G5B957</accession>
<protein>
    <submittedName>
        <fullName evidence="1">Uncharacterized protein</fullName>
    </submittedName>
</protein>
<dbReference type="EMBL" id="KZ303506">
    <property type="protein sequence ID" value="PIA15541.1"/>
    <property type="molecule type" value="Genomic_DNA"/>
</dbReference>
<sequence length="170" mass="19604">MDSYQKRAHYDQVGDYLYSQDLCIGVFDGTNYNSGTCIRKELDPPYSKYPTEEMIIRDNTVDVKNDYIAGAMVNLTSESQAQCIMTDANNTACWIWNNSMDTCLMRSFYKFGQFNYSDTCNRTNPINSGFVKYVRLENFETPSSTYIGIWNKVSLKTFLLVSLTMFSLLF</sequence>
<evidence type="ECO:0000313" key="1">
    <source>
        <dbReference type="EMBL" id="PIA15541.1"/>
    </source>
</evidence>
<gene>
    <name evidence="1" type="ORF">COEREDRAFT_81875</name>
</gene>
<dbReference type="Proteomes" id="UP000242474">
    <property type="component" value="Unassembled WGS sequence"/>
</dbReference>